<organism evidence="1">
    <name type="scientific">Oryza sativa subsp. japonica</name>
    <name type="common">Rice</name>
    <dbReference type="NCBI Taxonomy" id="39947"/>
    <lineage>
        <taxon>Eukaryota</taxon>
        <taxon>Viridiplantae</taxon>
        <taxon>Streptophyta</taxon>
        <taxon>Embryophyta</taxon>
        <taxon>Tracheophyta</taxon>
        <taxon>Spermatophyta</taxon>
        <taxon>Magnoliopsida</taxon>
        <taxon>Liliopsida</taxon>
        <taxon>Poales</taxon>
        <taxon>Poaceae</taxon>
        <taxon>BOP clade</taxon>
        <taxon>Oryzoideae</taxon>
        <taxon>Oryzeae</taxon>
        <taxon>Oryzinae</taxon>
        <taxon>Oryza</taxon>
        <taxon>Oryza sativa</taxon>
    </lineage>
</organism>
<sequence length="55" mass="6104">MELKHGSIVDSNAATTDRSIECDSIVILDVLLDMDAYVFMAMLIDDIFNTLLHSS</sequence>
<gene>
    <name evidence="2" type="ORF">OSJNBb0032H19.4</name>
    <name evidence="1" type="ORF">P0439B06.30</name>
</gene>
<reference evidence="3" key="2">
    <citation type="journal article" date="2005" name="Nature">
        <title>The map-based sequence of the rice genome.</title>
        <authorList>
            <consortium name="International rice genome sequencing project (IRGSP)"/>
            <person name="Matsumoto T."/>
            <person name="Wu J."/>
            <person name="Kanamori H."/>
            <person name="Katayose Y."/>
            <person name="Fujisawa M."/>
            <person name="Namiki N."/>
            <person name="Mizuno H."/>
            <person name="Yamamoto K."/>
            <person name="Antonio B.A."/>
            <person name="Baba T."/>
            <person name="Sakata K."/>
            <person name="Nagamura Y."/>
            <person name="Aoki H."/>
            <person name="Arikawa K."/>
            <person name="Arita K."/>
            <person name="Bito T."/>
            <person name="Chiden Y."/>
            <person name="Fujitsuka N."/>
            <person name="Fukunaka R."/>
            <person name="Hamada M."/>
            <person name="Harada C."/>
            <person name="Hayashi A."/>
            <person name="Hijishita S."/>
            <person name="Honda M."/>
            <person name="Hosokawa S."/>
            <person name="Ichikawa Y."/>
            <person name="Idonuma A."/>
            <person name="Iijima M."/>
            <person name="Ikeda M."/>
            <person name="Ikeno M."/>
            <person name="Ito K."/>
            <person name="Ito S."/>
            <person name="Ito T."/>
            <person name="Ito Y."/>
            <person name="Ito Y."/>
            <person name="Iwabuchi A."/>
            <person name="Kamiya K."/>
            <person name="Karasawa W."/>
            <person name="Kurita K."/>
            <person name="Katagiri S."/>
            <person name="Kikuta A."/>
            <person name="Kobayashi H."/>
            <person name="Kobayashi N."/>
            <person name="Machita K."/>
            <person name="Maehara T."/>
            <person name="Masukawa M."/>
            <person name="Mizubayashi T."/>
            <person name="Mukai Y."/>
            <person name="Nagasaki H."/>
            <person name="Nagata Y."/>
            <person name="Naito S."/>
            <person name="Nakashima M."/>
            <person name="Nakama Y."/>
            <person name="Nakamichi Y."/>
            <person name="Nakamura M."/>
            <person name="Meguro A."/>
            <person name="Negishi M."/>
            <person name="Ohta I."/>
            <person name="Ohta T."/>
            <person name="Okamoto M."/>
            <person name="Ono N."/>
            <person name="Saji S."/>
            <person name="Sakaguchi M."/>
            <person name="Sakai K."/>
            <person name="Shibata M."/>
            <person name="Shimokawa T."/>
            <person name="Song J."/>
            <person name="Takazaki Y."/>
            <person name="Terasawa K."/>
            <person name="Tsugane M."/>
            <person name="Tsuji K."/>
            <person name="Ueda S."/>
            <person name="Waki K."/>
            <person name="Yamagata H."/>
            <person name="Yamamoto M."/>
            <person name="Yamamoto S."/>
            <person name="Yamane H."/>
            <person name="Yoshiki S."/>
            <person name="Yoshihara R."/>
            <person name="Yukawa K."/>
            <person name="Zhong H."/>
            <person name="Yano M."/>
            <person name="Yuan Q."/>
            <person name="Ouyang S."/>
            <person name="Liu J."/>
            <person name="Jones K.M."/>
            <person name="Gansberger K."/>
            <person name="Moffat K."/>
            <person name="Hill J."/>
            <person name="Bera J."/>
            <person name="Fadrosh D."/>
            <person name="Jin S."/>
            <person name="Johri S."/>
            <person name="Kim M."/>
            <person name="Overton L."/>
            <person name="Reardon M."/>
            <person name="Tsitrin T."/>
            <person name="Vuong H."/>
            <person name="Weaver B."/>
            <person name="Ciecko A."/>
            <person name="Tallon L."/>
            <person name="Jackson J."/>
            <person name="Pai G."/>
            <person name="Aken S.V."/>
            <person name="Utterback T."/>
            <person name="Reidmuller S."/>
            <person name="Feldblyum T."/>
            <person name="Hsiao J."/>
            <person name="Zismann V."/>
            <person name="Iobst S."/>
            <person name="de Vazeille A.R."/>
            <person name="Buell C.R."/>
            <person name="Ying K."/>
            <person name="Li Y."/>
            <person name="Lu T."/>
            <person name="Huang Y."/>
            <person name="Zhao Q."/>
            <person name="Feng Q."/>
            <person name="Zhang L."/>
            <person name="Zhu J."/>
            <person name="Weng Q."/>
            <person name="Mu J."/>
            <person name="Lu Y."/>
            <person name="Fan D."/>
            <person name="Liu Y."/>
            <person name="Guan J."/>
            <person name="Zhang Y."/>
            <person name="Yu S."/>
            <person name="Liu X."/>
            <person name="Zhang Y."/>
            <person name="Hong G."/>
            <person name="Han B."/>
            <person name="Choisne N."/>
            <person name="Demange N."/>
            <person name="Orjeda G."/>
            <person name="Samain S."/>
            <person name="Cattolico L."/>
            <person name="Pelletier E."/>
            <person name="Couloux A."/>
            <person name="Segurens B."/>
            <person name="Wincker P."/>
            <person name="D'Hont A."/>
            <person name="Scarpelli C."/>
            <person name="Weissenbach J."/>
            <person name="Salanoubat M."/>
            <person name="Quetier F."/>
            <person name="Yu Y."/>
            <person name="Kim H.R."/>
            <person name="Rambo T."/>
            <person name="Currie J."/>
            <person name="Collura K."/>
            <person name="Luo M."/>
            <person name="Yang T."/>
            <person name="Ammiraju J.S.S."/>
            <person name="Engler F."/>
            <person name="Soderlund C."/>
            <person name="Wing R.A."/>
            <person name="Palmer L.E."/>
            <person name="de la Bastide M."/>
            <person name="Spiegel L."/>
            <person name="Nascimento L."/>
            <person name="Zutavern T."/>
            <person name="O'Shaughnessy A."/>
            <person name="Dike S."/>
            <person name="Dedhia N."/>
            <person name="Preston R."/>
            <person name="Balija V."/>
            <person name="McCombie W.R."/>
            <person name="Chow T."/>
            <person name="Chen H."/>
            <person name="Chung M."/>
            <person name="Chen C."/>
            <person name="Shaw J."/>
            <person name="Wu H."/>
            <person name="Hsiao K."/>
            <person name="Chao Y."/>
            <person name="Chu M."/>
            <person name="Cheng C."/>
            <person name="Hour A."/>
            <person name="Lee P."/>
            <person name="Lin S."/>
            <person name="Lin Y."/>
            <person name="Liou J."/>
            <person name="Liu S."/>
            <person name="Hsing Y."/>
            <person name="Raghuvanshi S."/>
            <person name="Mohanty A."/>
            <person name="Bharti A.K."/>
            <person name="Gaur A."/>
            <person name="Gupta V."/>
            <person name="Kumar D."/>
            <person name="Ravi V."/>
            <person name="Vij S."/>
            <person name="Kapur A."/>
            <person name="Khurana P."/>
            <person name="Khurana P."/>
            <person name="Khurana J.P."/>
            <person name="Tyagi A.K."/>
            <person name="Gaikwad K."/>
            <person name="Singh A."/>
            <person name="Dalal V."/>
            <person name="Srivastava S."/>
            <person name="Dixit A."/>
            <person name="Pal A.K."/>
            <person name="Ghazi I.A."/>
            <person name="Yadav M."/>
            <person name="Pandit A."/>
            <person name="Bhargava A."/>
            <person name="Sureshbabu K."/>
            <person name="Batra K."/>
            <person name="Sharma T.R."/>
            <person name="Mohapatra T."/>
            <person name="Singh N.K."/>
            <person name="Messing J."/>
            <person name="Nelson A.B."/>
            <person name="Fuks G."/>
            <person name="Kavchok S."/>
            <person name="Keizer G."/>
            <person name="Linton E."/>
            <person name="Llaca V."/>
            <person name="Song R."/>
            <person name="Tanyolac B."/>
            <person name="Young S."/>
            <person name="Ho-Il K."/>
            <person name="Hahn J.H."/>
            <person name="Sangsakoo G."/>
            <person name="Vanavichit A."/>
            <person name="de Mattos Luiz.A.T."/>
            <person name="Zimmer P.D."/>
            <person name="Malone G."/>
            <person name="Dellagostin O."/>
            <person name="de Oliveira A.C."/>
            <person name="Bevan M."/>
            <person name="Bancroft I."/>
            <person name="Minx P."/>
            <person name="Cordum H."/>
            <person name="Wilson R."/>
            <person name="Cheng Z."/>
            <person name="Jin W."/>
            <person name="Jiang J."/>
            <person name="Leong S.A."/>
            <person name="Iwama H."/>
            <person name="Gojobori T."/>
            <person name="Itoh T."/>
            <person name="Niimura Y."/>
            <person name="Fujii Y."/>
            <person name="Habara T."/>
            <person name="Sakai H."/>
            <person name="Sato Y."/>
            <person name="Wilson G."/>
            <person name="Kumar K."/>
            <person name="McCouch S."/>
            <person name="Juretic N."/>
            <person name="Hoen D."/>
            <person name="Wright S."/>
            <person name="Bruskiewich R."/>
            <person name="Bureau T."/>
            <person name="Miyao A."/>
            <person name="Hirochika H."/>
            <person name="Nishikawa T."/>
            <person name="Kadowaki K."/>
            <person name="Sugiura M."/>
            <person name="Burr B."/>
            <person name="Sasaki T."/>
        </authorList>
    </citation>
    <scope>NUCLEOTIDE SEQUENCE [LARGE SCALE GENOMIC DNA]</scope>
    <source>
        <strain evidence="3">cv. Nipponbare</strain>
    </source>
</reference>
<evidence type="ECO:0000313" key="2">
    <source>
        <dbReference type="EMBL" id="BAB61175.1"/>
    </source>
</evidence>
<protein>
    <submittedName>
        <fullName evidence="1">Uncharacterized protein</fullName>
    </submittedName>
</protein>
<dbReference type="AlphaFoldDB" id="Q9ASI6"/>
<dbReference type="Proteomes" id="UP000000763">
    <property type="component" value="Chromosome 1"/>
</dbReference>
<proteinExistence type="predicted"/>
<dbReference type="EMBL" id="AP002882">
    <property type="protein sequence ID" value="BAB39891.1"/>
    <property type="molecule type" value="Genomic_DNA"/>
</dbReference>
<dbReference type="EMBL" id="AP003219">
    <property type="protein sequence ID" value="BAB61175.1"/>
    <property type="molecule type" value="Genomic_DNA"/>
</dbReference>
<dbReference type="Proteomes" id="UP000817658">
    <property type="component" value="Chromosome 1"/>
</dbReference>
<name>Q9ASI6_ORYSJ</name>
<evidence type="ECO:0000313" key="1">
    <source>
        <dbReference type="EMBL" id="BAB39891.1"/>
    </source>
</evidence>
<reference evidence="3" key="3">
    <citation type="journal article" date="2008" name="Nucleic Acids Res.">
        <title>The rice annotation project database (RAP-DB): 2008 update.</title>
        <authorList>
            <consortium name="The rice annotation project (RAP)"/>
        </authorList>
    </citation>
    <scope>GENOME REANNOTATION</scope>
    <source>
        <strain evidence="3">cv. Nipponbare</strain>
    </source>
</reference>
<evidence type="ECO:0000313" key="3">
    <source>
        <dbReference type="Proteomes" id="UP000000763"/>
    </source>
</evidence>
<accession>Q9ASI6</accession>
<reference evidence="1" key="1">
    <citation type="journal article" date="2002" name="Nature">
        <title>The genome sequence and structure of rice chromosome 1.</title>
        <authorList>
            <person name="Sasaki T."/>
            <person name="Matsumoto T."/>
            <person name="Yamamoto K."/>
            <person name="Sakata K."/>
            <person name="Baba T."/>
            <person name="Katayose Y."/>
            <person name="Wu J."/>
            <person name="Niimura Y."/>
            <person name="Cheng Z."/>
            <person name="Nagamura Y."/>
            <person name="Antonio B.A."/>
            <person name="Kanamori H."/>
            <person name="Hosokawa S."/>
            <person name="Masukawa M."/>
            <person name="Arikawa K."/>
            <person name="Chiden Y."/>
            <person name="Hayashi M."/>
            <person name="Okamoto M."/>
            <person name="Ando T."/>
            <person name="Aoki H."/>
            <person name="Arita K."/>
            <person name="Hamada M."/>
            <person name="Harada C."/>
            <person name="Hijishita S."/>
            <person name="Honda M."/>
            <person name="Ichikawa Y."/>
            <person name="Idonuma A."/>
            <person name="Iijima M."/>
            <person name="Ikeda M."/>
            <person name="Ikeno M."/>
            <person name="Itoh S."/>
            <person name="Itoh T."/>
            <person name="Itoh Y."/>
            <person name="Itoh Y."/>
            <person name="Iwabuchi A."/>
            <person name="Kamiya K."/>
            <person name="Karasawa W."/>
            <person name="Katagiri S."/>
            <person name="Kikuta A."/>
            <person name="Kobayashi N."/>
            <person name="Kono I."/>
            <person name="Machita K."/>
            <person name="Maehara T."/>
            <person name="Mizuno H."/>
            <person name="Mizubayashi T."/>
            <person name="Mukai Y."/>
            <person name="Nagasaki H."/>
            <person name="Nakashima M."/>
            <person name="Nakama Y."/>
            <person name="Nakamichi Y."/>
            <person name="Nakamura M."/>
            <person name="Namiki N."/>
            <person name="Negishi M."/>
            <person name="Ohta I."/>
            <person name="Ono N."/>
            <person name="Saji S."/>
            <person name="Sakai K."/>
            <person name="Shibata M."/>
            <person name="Shimokawa T."/>
            <person name="Shomura A."/>
            <person name="Song J."/>
            <person name="Takazaki Y."/>
            <person name="Terasawa K."/>
            <person name="Tsuji K."/>
            <person name="Waki K."/>
            <person name="Yamagata H."/>
            <person name="Yamane H."/>
            <person name="Yoshiki S."/>
            <person name="Yoshihara R."/>
            <person name="Yukawa K."/>
            <person name="Zhong H."/>
            <person name="Iwama H."/>
            <person name="Endo T."/>
            <person name="Ito H."/>
            <person name="Hahn J.H."/>
            <person name="Kim H.I."/>
            <person name="Eun M.Y."/>
            <person name="Yano M."/>
            <person name="Jiang J."/>
            <person name="Gojobori T."/>
        </authorList>
    </citation>
    <scope>NUCLEOTIDE SEQUENCE</scope>
</reference>